<evidence type="ECO:0000256" key="2">
    <source>
        <dbReference type="ARBA" id="ARBA00023315"/>
    </source>
</evidence>
<dbReference type="KEGG" id="nik:F5I99_00425"/>
<proteinExistence type="predicted"/>
<reference evidence="4 5" key="1">
    <citation type="submission" date="2019-09" db="EMBL/GenBank/DDBJ databases">
        <title>Nitrincola iocasae sp. nov., a bacterium isolated from the sediment collected at a cold seep field in South China Sea.</title>
        <authorList>
            <person name="Zhang H."/>
            <person name="Wang H."/>
            <person name="Li C."/>
        </authorList>
    </citation>
    <scope>NUCLEOTIDE SEQUENCE [LARGE SCALE GENOMIC DNA]</scope>
    <source>
        <strain evidence="4 5">KXZD1103</strain>
    </source>
</reference>
<dbReference type="EMBL" id="CP044222">
    <property type="protein sequence ID" value="QEW05086.1"/>
    <property type="molecule type" value="Genomic_DNA"/>
</dbReference>
<dbReference type="AlphaFoldDB" id="A0A5J6L9P0"/>
<dbReference type="PROSITE" id="PS51186">
    <property type="entry name" value="GNAT"/>
    <property type="match status" value="1"/>
</dbReference>
<dbReference type="Pfam" id="PF13508">
    <property type="entry name" value="Acetyltransf_7"/>
    <property type="match status" value="1"/>
</dbReference>
<dbReference type="InterPro" id="IPR000182">
    <property type="entry name" value="GNAT_dom"/>
</dbReference>
<dbReference type="RefSeq" id="WP_151053151.1">
    <property type="nucleotide sequence ID" value="NZ_CP044222.1"/>
</dbReference>
<organism evidence="4 5">
    <name type="scientific">Nitrincola iocasae</name>
    <dbReference type="NCBI Taxonomy" id="2614693"/>
    <lineage>
        <taxon>Bacteria</taxon>
        <taxon>Pseudomonadati</taxon>
        <taxon>Pseudomonadota</taxon>
        <taxon>Gammaproteobacteria</taxon>
        <taxon>Oceanospirillales</taxon>
        <taxon>Oceanospirillaceae</taxon>
        <taxon>Nitrincola</taxon>
    </lineage>
</organism>
<dbReference type="InterPro" id="IPR016181">
    <property type="entry name" value="Acyl_CoA_acyltransferase"/>
</dbReference>
<keyword evidence="1 4" id="KW-0808">Transferase</keyword>
<protein>
    <submittedName>
        <fullName evidence="4">N-acetyltransferase</fullName>
        <ecNumber evidence="4">2.3.1.-</ecNumber>
    </submittedName>
</protein>
<dbReference type="CDD" id="cd04301">
    <property type="entry name" value="NAT_SF"/>
    <property type="match status" value="1"/>
</dbReference>
<dbReference type="NCBIfam" id="NF007853">
    <property type="entry name" value="PRK10562.1"/>
    <property type="match status" value="1"/>
</dbReference>
<feature type="domain" description="N-acetyltransferase" evidence="3">
    <location>
        <begin position="1"/>
        <end position="141"/>
    </location>
</feature>
<dbReference type="SUPFAM" id="SSF55729">
    <property type="entry name" value="Acyl-CoA N-acyltransferases (Nat)"/>
    <property type="match status" value="1"/>
</dbReference>
<gene>
    <name evidence="4" type="ORF">F5I99_00425</name>
</gene>
<accession>A0A5J6L9P0</accession>
<dbReference type="PANTHER" id="PTHR43800:SF1">
    <property type="entry name" value="PEPTIDYL-LYSINE N-ACETYLTRANSFERASE YJAB"/>
    <property type="match status" value="1"/>
</dbReference>
<dbReference type="Gene3D" id="3.40.630.30">
    <property type="match status" value="1"/>
</dbReference>
<evidence type="ECO:0000313" key="4">
    <source>
        <dbReference type="EMBL" id="QEW05086.1"/>
    </source>
</evidence>
<dbReference type="GO" id="GO:0016747">
    <property type="term" value="F:acyltransferase activity, transferring groups other than amino-acyl groups"/>
    <property type="evidence" value="ECO:0007669"/>
    <property type="project" value="InterPro"/>
</dbReference>
<evidence type="ECO:0000259" key="3">
    <source>
        <dbReference type="PROSITE" id="PS51186"/>
    </source>
</evidence>
<evidence type="ECO:0000313" key="5">
    <source>
        <dbReference type="Proteomes" id="UP000325606"/>
    </source>
</evidence>
<dbReference type="Proteomes" id="UP000325606">
    <property type="component" value="Chromosome"/>
</dbReference>
<name>A0A5J6L9P0_9GAMM</name>
<dbReference type="EC" id="2.3.1.-" evidence="4"/>
<evidence type="ECO:0000256" key="1">
    <source>
        <dbReference type="ARBA" id="ARBA00022679"/>
    </source>
</evidence>
<sequence>MLRNYRPEDVDQVLQIWLSASVQAHSFVEPAFWESKLEDMRNLYLPASETRVFENASDIAGFYSLFNDTLAAIFVSPEYQGKGIGTALLNDAKCKRQTLRLTVYKANRSSISFYEKQGFVVMDEQVDEHTGYPELAMEYRT</sequence>
<dbReference type="PANTHER" id="PTHR43800">
    <property type="entry name" value="PEPTIDYL-LYSINE N-ACETYLTRANSFERASE YJAB"/>
    <property type="match status" value="1"/>
</dbReference>
<keyword evidence="5" id="KW-1185">Reference proteome</keyword>
<keyword evidence="2 4" id="KW-0012">Acyltransferase</keyword>